<dbReference type="InterPro" id="IPR007053">
    <property type="entry name" value="LRAT_dom"/>
</dbReference>
<protein>
    <submittedName>
        <fullName evidence="7">HRAS-like suppressor 2</fullName>
    </submittedName>
</protein>
<dbReference type="GO" id="GO:0070292">
    <property type="term" value="P:N-acylphosphatidylethanolamine metabolic process"/>
    <property type="evidence" value="ECO:0007669"/>
    <property type="project" value="TreeGrafter"/>
</dbReference>
<comment type="similarity">
    <text evidence="1">Belongs to the H-rev107 family.</text>
</comment>
<dbReference type="GO" id="GO:0008970">
    <property type="term" value="F:phospholipase A1 activity"/>
    <property type="evidence" value="ECO:0007669"/>
    <property type="project" value="TreeGrafter"/>
</dbReference>
<dbReference type="InterPro" id="IPR051496">
    <property type="entry name" value="H-rev107_PLA/AT"/>
</dbReference>
<evidence type="ECO:0000313" key="7">
    <source>
        <dbReference type="EMBL" id="KAK0065883.1"/>
    </source>
</evidence>
<evidence type="ECO:0000256" key="1">
    <source>
        <dbReference type="ARBA" id="ARBA00007824"/>
    </source>
</evidence>
<keyword evidence="4" id="KW-0443">Lipid metabolism</keyword>
<keyword evidence="8" id="KW-1185">Reference proteome</keyword>
<evidence type="ECO:0000256" key="3">
    <source>
        <dbReference type="ARBA" id="ARBA00022801"/>
    </source>
</evidence>
<keyword evidence="5" id="KW-0472">Membrane</keyword>
<dbReference type="Proteomes" id="UP001233172">
    <property type="component" value="Unassembled WGS sequence"/>
</dbReference>
<dbReference type="PROSITE" id="PS51934">
    <property type="entry name" value="LRAT"/>
    <property type="match status" value="1"/>
</dbReference>
<evidence type="ECO:0000256" key="2">
    <source>
        <dbReference type="ARBA" id="ARBA00022679"/>
    </source>
</evidence>
<keyword evidence="5" id="KW-0812">Transmembrane</keyword>
<dbReference type="Pfam" id="PF04970">
    <property type="entry name" value="LRAT"/>
    <property type="match status" value="1"/>
</dbReference>
<evidence type="ECO:0000256" key="5">
    <source>
        <dbReference type="SAM" id="Phobius"/>
    </source>
</evidence>
<comment type="caution">
    <text evidence="7">The sequence shown here is derived from an EMBL/GenBank/DDBJ whole genome shotgun (WGS) entry which is preliminary data.</text>
</comment>
<feature type="domain" description="LRAT" evidence="6">
    <location>
        <begin position="23"/>
        <end position="144"/>
    </location>
</feature>
<dbReference type="EMBL" id="JASAOG010000012">
    <property type="protein sequence ID" value="KAK0065883.1"/>
    <property type="molecule type" value="Genomic_DNA"/>
</dbReference>
<dbReference type="GO" id="GO:0016410">
    <property type="term" value="F:N-acyltransferase activity"/>
    <property type="evidence" value="ECO:0007669"/>
    <property type="project" value="TreeGrafter"/>
</dbReference>
<sequence>MSAHGKNYAHNKQVYDSLRLGDRVQFKRGLYSHWGIYIGQGKIIHLASHDNAEVKANSNSTHLFSIGGKLFNKAFVRIDDFWKVVGEYKAIINNTLDMKLRALSPEVIVQQAMKKIGEVGYNVITANCEHFTNWCRYGESKSEQSENAMTALAVGGALLFTGAAAYGIAKSMKKEQPRK</sequence>
<dbReference type="GO" id="GO:0004623">
    <property type="term" value="F:phospholipase A2 activity"/>
    <property type="evidence" value="ECO:0007669"/>
    <property type="project" value="TreeGrafter"/>
</dbReference>
<evidence type="ECO:0000256" key="4">
    <source>
        <dbReference type="ARBA" id="ARBA00023098"/>
    </source>
</evidence>
<reference evidence="7" key="1">
    <citation type="journal article" date="2023" name="PLoS Negl. Trop. Dis.">
        <title>A genome sequence for Biomphalaria pfeifferi, the major vector snail for the human-infecting parasite Schistosoma mansoni.</title>
        <authorList>
            <person name="Bu L."/>
            <person name="Lu L."/>
            <person name="Laidemitt M.R."/>
            <person name="Zhang S.M."/>
            <person name="Mutuku M."/>
            <person name="Mkoji G."/>
            <person name="Steinauer M."/>
            <person name="Loker E.S."/>
        </authorList>
    </citation>
    <scope>NUCLEOTIDE SEQUENCE</scope>
    <source>
        <strain evidence="7">KasaAsao</strain>
    </source>
</reference>
<organism evidence="7 8">
    <name type="scientific">Biomphalaria pfeifferi</name>
    <name type="common">Bloodfluke planorb</name>
    <name type="synonym">Freshwater snail</name>
    <dbReference type="NCBI Taxonomy" id="112525"/>
    <lineage>
        <taxon>Eukaryota</taxon>
        <taxon>Metazoa</taxon>
        <taxon>Spiralia</taxon>
        <taxon>Lophotrochozoa</taxon>
        <taxon>Mollusca</taxon>
        <taxon>Gastropoda</taxon>
        <taxon>Heterobranchia</taxon>
        <taxon>Euthyneura</taxon>
        <taxon>Panpulmonata</taxon>
        <taxon>Hygrophila</taxon>
        <taxon>Lymnaeoidea</taxon>
        <taxon>Planorbidae</taxon>
        <taxon>Biomphalaria</taxon>
    </lineage>
</organism>
<evidence type="ECO:0000313" key="8">
    <source>
        <dbReference type="Proteomes" id="UP001233172"/>
    </source>
</evidence>
<dbReference type="AlphaFoldDB" id="A0AAD8FJ58"/>
<keyword evidence="3" id="KW-0378">Hydrolase</keyword>
<feature type="transmembrane region" description="Helical" evidence="5">
    <location>
        <begin position="148"/>
        <end position="169"/>
    </location>
</feature>
<keyword evidence="5" id="KW-1133">Transmembrane helix</keyword>
<dbReference type="Gene3D" id="3.90.1720.10">
    <property type="entry name" value="endopeptidase domain like (from Nostoc punctiforme)"/>
    <property type="match status" value="1"/>
</dbReference>
<dbReference type="PANTHER" id="PTHR13943:SF77">
    <property type="entry name" value="LRAT DOMAIN-CONTAINING PROTEIN"/>
    <property type="match status" value="1"/>
</dbReference>
<evidence type="ECO:0000259" key="6">
    <source>
        <dbReference type="PROSITE" id="PS51934"/>
    </source>
</evidence>
<accession>A0AAD8FJ58</accession>
<proteinExistence type="inferred from homology"/>
<dbReference type="PANTHER" id="PTHR13943">
    <property type="entry name" value="HRAS-LIKE SUPPRESSOR - RELATED"/>
    <property type="match status" value="1"/>
</dbReference>
<keyword evidence="2" id="KW-0808">Transferase</keyword>
<name>A0AAD8FJ58_BIOPF</name>
<reference evidence="7" key="2">
    <citation type="submission" date="2023-04" db="EMBL/GenBank/DDBJ databases">
        <authorList>
            <person name="Bu L."/>
            <person name="Lu L."/>
            <person name="Laidemitt M.R."/>
            <person name="Zhang S.M."/>
            <person name="Mutuku M."/>
            <person name="Mkoji G."/>
            <person name="Steinauer M."/>
            <person name="Loker E.S."/>
        </authorList>
    </citation>
    <scope>NUCLEOTIDE SEQUENCE</scope>
    <source>
        <strain evidence="7">KasaAsao</strain>
        <tissue evidence="7">Whole Snail</tissue>
    </source>
</reference>
<dbReference type="GO" id="GO:0005737">
    <property type="term" value="C:cytoplasm"/>
    <property type="evidence" value="ECO:0007669"/>
    <property type="project" value="TreeGrafter"/>
</dbReference>
<gene>
    <name evidence="7" type="ORF">Bpfe_004680</name>
</gene>